<comment type="caution">
    <text evidence="8">The sequence shown here is derived from an EMBL/GenBank/DDBJ whole genome shotgun (WGS) entry which is preliminary data.</text>
</comment>
<sequence length="707" mass="78249">MFYKTVLDHADQMKIPADERNLYRNALIAKIKSASSQVYTYFKQVRYTDDATRVVTRQTLYTHCLDYVAMWPTFNPDLYPVSADLEQTRVLSSPITGPTTNGAPHGPFSDGLGFDSHLELTNISYWQGDRVDYVNQNFQNGSSISGGSGNGGTRHDVPSSRANPIASAWLNVPENNYQFFQYQMYNTPIDYTKPQNPFLAPPGHKLHRLYLASDPSFGGRVGNSMALFIQDSIFPENIIGKVDTDLGVTRIKGIPFEKSPSTSTFTYNSEPLNGAEAVKLGVGQSLALPITNVATGSYEVRIRYASTTAATIFINLDVGGGHPIYKTVVLPATSINDSTGIEGANGTYALFKIQAADIPAGNFNVYVTNVNGANLFLDRIEFVRAGPSGSGNADDIPDTPFDLTNTIPQTIWKGNNTNNHLTSLNGVVTTDTVVNIALRLQGSFVGNSKYYSKGSFDFVRDYGSDIQYLQFDEITLAAAAWGAEVKGTIRGQVNISAKSFNTEEDLATITQVVNTLFITDTQLAPTATDYWIDQVYLKVKALSDDMFGEEKDKLRQRVARAKQINMMKNKLVGSSFQSVTHWQFSSDVALLADNPLFAGKYVVLPPSTYPDTRPSYAYQKVDESKLKPYTRYIVRGFIGQAQDLALMVSRYGKEIDTTLTVPYQEALPVSPGSEIYEQEYTQEEMKRLEGIADALNKITNQCWWLLK</sequence>
<evidence type="ECO:0000313" key="9">
    <source>
        <dbReference type="Proteomes" id="UP000225910"/>
    </source>
</evidence>
<evidence type="ECO:0000256" key="3">
    <source>
        <dbReference type="ARBA" id="ARBA00022969"/>
    </source>
</evidence>
<organism evidence="8 9">
    <name type="scientific">Bacillus thuringiensis</name>
    <dbReference type="NCBI Taxonomy" id="1428"/>
    <lineage>
        <taxon>Bacteria</taxon>
        <taxon>Bacillati</taxon>
        <taxon>Bacillota</taxon>
        <taxon>Bacilli</taxon>
        <taxon>Bacillales</taxon>
        <taxon>Bacillaceae</taxon>
        <taxon>Bacillus</taxon>
        <taxon>Bacillus cereus group</taxon>
    </lineage>
</organism>
<dbReference type="EMBL" id="NVCU01000127">
    <property type="protein sequence ID" value="PFT90941.1"/>
    <property type="molecule type" value="Genomic_DNA"/>
</dbReference>
<gene>
    <name evidence="8" type="ORF">COK81_15895</name>
</gene>
<proteinExistence type="inferred from homology"/>
<comment type="similarity">
    <text evidence="1">Belongs to the delta endotoxin family.</text>
</comment>
<evidence type="ECO:0000256" key="2">
    <source>
        <dbReference type="ARBA" id="ARBA00022656"/>
    </source>
</evidence>
<reference evidence="8 9" key="1">
    <citation type="submission" date="2017-09" db="EMBL/GenBank/DDBJ databases">
        <title>Large-scale bioinformatics analysis of Bacillus genomes uncovers conserved roles of natural products in bacterial physiology.</title>
        <authorList>
            <consortium name="Agbiome Team Llc"/>
            <person name="Bleich R.M."/>
            <person name="Grubbs K.J."/>
            <person name="Santa Maria K.C."/>
            <person name="Allen S.E."/>
            <person name="Farag S."/>
            <person name="Shank E.A."/>
            <person name="Bowers A."/>
        </authorList>
    </citation>
    <scope>NUCLEOTIDE SEQUENCE [LARGE SCALE GENOMIC DNA]</scope>
    <source>
        <strain evidence="8 9">AFS064137</strain>
    </source>
</reference>
<dbReference type="GO" id="GO:0090729">
    <property type="term" value="F:toxin activity"/>
    <property type="evidence" value="ECO:0007669"/>
    <property type="project" value="UniProtKB-KW"/>
</dbReference>
<dbReference type="Proteomes" id="UP000225910">
    <property type="component" value="Unassembled WGS sequence"/>
</dbReference>
<feature type="domain" description="Pesticidal crystal protein Cry" evidence="7">
    <location>
        <begin position="581"/>
        <end position="665"/>
    </location>
</feature>
<accession>A0A9X7AZP5</accession>
<dbReference type="InterPro" id="IPR005638">
    <property type="entry name" value="Pest_crys_dom-III"/>
</dbReference>
<evidence type="ECO:0000259" key="6">
    <source>
        <dbReference type="Pfam" id="PF03944"/>
    </source>
</evidence>
<keyword evidence="4" id="KW-0843">Virulence</keyword>
<dbReference type="InterPro" id="IPR041587">
    <property type="entry name" value="Cry_V"/>
</dbReference>
<evidence type="ECO:0000256" key="5">
    <source>
        <dbReference type="ARBA" id="ARBA00029653"/>
    </source>
</evidence>
<protein>
    <recommendedName>
        <fullName evidence="5">Crystaline entomocidal protoxin</fullName>
    </recommendedName>
</protein>
<dbReference type="Gene3D" id="1.20.190.10">
    <property type="entry name" value="Pesticidal crystal protein, N-terminal domain"/>
    <property type="match status" value="1"/>
</dbReference>
<name>A0A9X7AZP5_BACTU</name>
<evidence type="ECO:0000256" key="4">
    <source>
        <dbReference type="ARBA" id="ARBA00023026"/>
    </source>
</evidence>
<dbReference type="Pfam" id="PF17997">
    <property type="entry name" value="Cry1Ac_D5"/>
    <property type="match status" value="1"/>
</dbReference>
<dbReference type="Pfam" id="PF03944">
    <property type="entry name" value="Endotoxin_C"/>
    <property type="match status" value="1"/>
</dbReference>
<feature type="domain" description="Pesticidal crystal protein" evidence="6">
    <location>
        <begin position="251"/>
        <end position="383"/>
    </location>
</feature>
<evidence type="ECO:0000313" key="8">
    <source>
        <dbReference type="EMBL" id="PFT90941.1"/>
    </source>
</evidence>
<evidence type="ECO:0000256" key="1">
    <source>
        <dbReference type="ARBA" id="ARBA00007819"/>
    </source>
</evidence>
<dbReference type="SUPFAM" id="SSF56849">
    <property type="entry name" value="delta-Endotoxin (insectocide), N-terminal domain"/>
    <property type="match status" value="1"/>
</dbReference>
<keyword evidence="3" id="KW-0749">Sporulation</keyword>
<dbReference type="GO" id="GO:0030435">
    <property type="term" value="P:sporulation resulting in formation of a cellular spore"/>
    <property type="evidence" value="ECO:0007669"/>
    <property type="project" value="UniProtKB-KW"/>
</dbReference>
<dbReference type="AlphaFoldDB" id="A0A9X7AZP5"/>
<dbReference type="SUPFAM" id="SSF49785">
    <property type="entry name" value="Galactose-binding domain-like"/>
    <property type="match status" value="1"/>
</dbReference>
<dbReference type="InterPro" id="IPR008979">
    <property type="entry name" value="Galactose-bd-like_sf"/>
</dbReference>
<evidence type="ECO:0000259" key="7">
    <source>
        <dbReference type="Pfam" id="PF17997"/>
    </source>
</evidence>
<dbReference type="InterPro" id="IPR036716">
    <property type="entry name" value="Pest_crys_N_sf"/>
</dbReference>
<dbReference type="Gene3D" id="2.60.120.260">
    <property type="entry name" value="Galactose-binding domain-like"/>
    <property type="match status" value="1"/>
</dbReference>
<keyword evidence="2" id="KW-0800">Toxin</keyword>